<organism evidence="1 2">
    <name type="scientific">Portunus trituberculatus</name>
    <name type="common">Swimming crab</name>
    <name type="synonym">Neptunus trituberculatus</name>
    <dbReference type="NCBI Taxonomy" id="210409"/>
    <lineage>
        <taxon>Eukaryota</taxon>
        <taxon>Metazoa</taxon>
        <taxon>Ecdysozoa</taxon>
        <taxon>Arthropoda</taxon>
        <taxon>Crustacea</taxon>
        <taxon>Multicrustacea</taxon>
        <taxon>Malacostraca</taxon>
        <taxon>Eumalacostraca</taxon>
        <taxon>Eucarida</taxon>
        <taxon>Decapoda</taxon>
        <taxon>Pleocyemata</taxon>
        <taxon>Brachyura</taxon>
        <taxon>Eubrachyura</taxon>
        <taxon>Portunoidea</taxon>
        <taxon>Portunidae</taxon>
        <taxon>Portuninae</taxon>
        <taxon>Portunus</taxon>
    </lineage>
</organism>
<sequence>MGVAEGGANDEWDAGREECFLVTTCTSHHHGHDHCDASSSSLAASQPLTTTHSRLPHRHQAPLSCTITYHYQCSGRFAITRYKAKETKYVYYLHHKKTNQQVEMSGKSVTFSCHDVHKNTRQEGSCKRPPGLYEAVPVCLIYLIPYIFPIHEFI</sequence>
<gene>
    <name evidence="1" type="ORF">E2C01_028658</name>
</gene>
<dbReference type="Proteomes" id="UP000324222">
    <property type="component" value="Unassembled WGS sequence"/>
</dbReference>
<dbReference type="AlphaFoldDB" id="A0A5B7EQ23"/>
<accession>A0A5B7EQ23</accession>
<proteinExistence type="predicted"/>
<comment type="caution">
    <text evidence="1">The sequence shown here is derived from an EMBL/GenBank/DDBJ whole genome shotgun (WGS) entry which is preliminary data.</text>
</comment>
<name>A0A5B7EQ23_PORTR</name>
<evidence type="ECO:0000313" key="2">
    <source>
        <dbReference type="Proteomes" id="UP000324222"/>
    </source>
</evidence>
<keyword evidence="2" id="KW-1185">Reference proteome</keyword>
<reference evidence="1 2" key="1">
    <citation type="submission" date="2019-05" db="EMBL/GenBank/DDBJ databases">
        <title>Another draft genome of Portunus trituberculatus and its Hox gene families provides insights of decapod evolution.</title>
        <authorList>
            <person name="Jeong J.-H."/>
            <person name="Song I."/>
            <person name="Kim S."/>
            <person name="Choi T."/>
            <person name="Kim D."/>
            <person name="Ryu S."/>
            <person name="Kim W."/>
        </authorList>
    </citation>
    <scope>NUCLEOTIDE SEQUENCE [LARGE SCALE GENOMIC DNA]</scope>
    <source>
        <tissue evidence="1">Muscle</tissue>
    </source>
</reference>
<dbReference type="EMBL" id="VSRR010003229">
    <property type="protein sequence ID" value="MPC35239.1"/>
    <property type="molecule type" value="Genomic_DNA"/>
</dbReference>
<evidence type="ECO:0000313" key="1">
    <source>
        <dbReference type="EMBL" id="MPC35239.1"/>
    </source>
</evidence>
<protein>
    <submittedName>
        <fullName evidence="1">Uncharacterized protein</fullName>
    </submittedName>
</protein>